<organism evidence="1 2">
    <name type="scientific">Mauremys mutica</name>
    <name type="common">yellowpond turtle</name>
    <dbReference type="NCBI Taxonomy" id="74926"/>
    <lineage>
        <taxon>Eukaryota</taxon>
        <taxon>Metazoa</taxon>
        <taxon>Chordata</taxon>
        <taxon>Craniata</taxon>
        <taxon>Vertebrata</taxon>
        <taxon>Euteleostomi</taxon>
        <taxon>Archelosauria</taxon>
        <taxon>Testudinata</taxon>
        <taxon>Testudines</taxon>
        <taxon>Cryptodira</taxon>
        <taxon>Durocryptodira</taxon>
        <taxon>Testudinoidea</taxon>
        <taxon>Geoemydidae</taxon>
        <taxon>Geoemydinae</taxon>
        <taxon>Mauremys</taxon>
    </lineage>
</organism>
<gene>
    <name evidence="1" type="ORF">KIL84_015520</name>
</gene>
<proteinExistence type="predicted"/>
<sequence length="107" mass="11489">MGCGDIALEVAGSGPGVDANCHLAAVWWLQQNELVVLSLVSSGQLSTELQLALAGSSQQERPRTIVPGDPVAPPYRSVLSRLGWRHSGWRAARREACIIAVYALLRI</sequence>
<reference evidence="1" key="1">
    <citation type="submission" date="2021-09" db="EMBL/GenBank/DDBJ databases">
        <title>The genome of Mauremys mutica provides insights into the evolution of semi-aquatic lifestyle.</title>
        <authorList>
            <person name="Gong S."/>
            <person name="Gao Y."/>
        </authorList>
    </citation>
    <scope>NUCLEOTIDE SEQUENCE</scope>
    <source>
        <strain evidence="1">MM-2020</strain>
        <tissue evidence="1">Muscle</tissue>
    </source>
</reference>
<keyword evidence="2" id="KW-1185">Reference proteome</keyword>
<dbReference type="Proteomes" id="UP000827986">
    <property type="component" value="Unassembled WGS sequence"/>
</dbReference>
<protein>
    <submittedName>
        <fullName evidence="1">Uncharacterized protein</fullName>
    </submittedName>
</protein>
<comment type="caution">
    <text evidence="1">The sequence shown here is derived from an EMBL/GenBank/DDBJ whole genome shotgun (WGS) entry which is preliminary data.</text>
</comment>
<name>A0A9D4APT8_9SAUR</name>
<evidence type="ECO:0000313" key="2">
    <source>
        <dbReference type="Proteomes" id="UP000827986"/>
    </source>
</evidence>
<evidence type="ECO:0000313" key="1">
    <source>
        <dbReference type="EMBL" id="KAH1166348.1"/>
    </source>
</evidence>
<accession>A0A9D4APT8</accession>
<dbReference type="AlphaFoldDB" id="A0A9D4APT8"/>
<dbReference type="EMBL" id="JAHDVG010000487">
    <property type="protein sequence ID" value="KAH1166348.1"/>
    <property type="molecule type" value="Genomic_DNA"/>
</dbReference>